<protein>
    <recommendedName>
        <fullName evidence="2">PEGA domain-containing protein</fullName>
    </recommendedName>
</protein>
<accession>A0A382XJ50</accession>
<dbReference type="EMBL" id="UINC01168239">
    <property type="protein sequence ID" value="SVD71176.1"/>
    <property type="molecule type" value="Genomic_DNA"/>
</dbReference>
<evidence type="ECO:0000313" key="1">
    <source>
        <dbReference type="EMBL" id="SVD71176.1"/>
    </source>
</evidence>
<sequence length="133" mass="14901">MPRNCFLTFLFNVTITFCQSIPFESEPAYILITADTTTVPIYVDGTLIGHTPIGSPIPVLEGIHRISHYPPSIKDPFITYGEIKDEKKIFVLGGDTVKVHLNTILFSEQLKQVQQGYKITNYAGIGLSMILLW</sequence>
<gene>
    <name evidence="1" type="ORF">METZ01_LOCUS424030</name>
</gene>
<reference evidence="1" key="1">
    <citation type="submission" date="2018-05" db="EMBL/GenBank/DDBJ databases">
        <authorList>
            <person name="Lanie J.A."/>
            <person name="Ng W.-L."/>
            <person name="Kazmierczak K.M."/>
            <person name="Andrzejewski T.M."/>
            <person name="Davidsen T.M."/>
            <person name="Wayne K.J."/>
            <person name="Tettelin H."/>
            <person name="Glass J.I."/>
            <person name="Rusch D."/>
            <person name="Podicherti R."/>
            <person name="Tsui H.-C.T."/>
            <person name="Winkler M.E."/>
        </authorList>
    </citation>
    <scope>NUCLEOTIDE SEQUENCE</scope>
</reference>
<proteinExistence type="predicted"/>
<name>A0A382XJ50_9ZZZZ</name>
<evidence type="ECO:0008006" key="2">
    <source>
        <dbReference type="Google" id="ProtNLM"/>
    </source>
</evidence>
<dbReference type="AlphaFoldDB" id="A0A382XJ50"/>
<organism evidence="1">
    <name type="scientific">marine metagenome</name>
    <dbReference type="NCBI Taxonomy" id="408172"/>
    <lineage>
        <taxon>unclassified sequences</taxon>
        <taxon>metagenomes</taxon>
        <taxon>ecological metagenomes</taxon>
    </lineage>
</organism>
<feature type="non-terminal residue" evidence="1">
    <location>
        <position position="133"/>
    </location>
</feature>